<protein>
    <submittedName>
        <fullName evidence="2">Uncharacterized protein</fullName>
    </submittedName>
</protein>
<organism evidence="2">
    <name type="scientific">Arion vulgaris</name>
    <dbReference type="NCBI Taxonomy" id="1028688"/>
    <lineage>
        <taxon>Eukaryota</taxon>
        <taxon>Metazoa</taxon>
        <taxon>Spiralia</taxon>
        <taxon>Lophotrochozoa</taxon>
        <taxon>Mollusca</taxon>
        <taxon>Gastropoda</taxon>
        <taxon>Heterobranchia</taxon>
        <taxon>Euthyneura</taxon>
        <taxon>Panpulmonata</taxon>
        <taxon>Eupulmonata</taxon>
        <taxon>Stylommatophora</taxon>
        <taxon>Helicina</taxon>
        <taxon>Arionoidea</taxon>
        <taxon>Arionidae</taxon>
        <taxon>Arion</taxon>
    </lineage>
</organism>
<feature type="compositionally biased region" description="Polar residues" evidence="1">
    <location>
        <begin position="122"/>
        <end position="136"/>
    </location>
</feature>
<accession>A0A0B6YW65</accession>
<name>A0A0B6YW65_9EUPU</name>
<gene>
    <name evidence="2" type="primary">ORF39352</name>
</gene>
<sequence>RHSTDDRLLLHKGYPHQNGFREVVTLAEDRTTVSTNSYLNSSSSTSHDLDELDIHCTVPEQRVDSAAVSLTDQPPTSVLFPHVTCVSEPVLVNSVSTGQSSSQHTLRFRGIFERMEVDSSDETFQGNENQPAASSSRMEENGVCLSKTSFQEYEEDA</sequence>
<feature type="non-terminal residue" evidence="2">
    <location>
        <position position="1"/>
    </location>
</feature>
<evidence type="ECO:0000256" key="1">
    <source>
        <dbReference type="SAM" id="MobiDB-lite"/>
    </source>
</evidence>
<dbReference type="EMBL" id="HACG01013563">
    <property type="protein sequence ID" value="CEK60428.1"/>
    <property type="molecule type" value="Transcribed_RNA"/>
</dbReference>
<evidence type="ECO:0000313" key="2">
    <source>
        <dbReference type="EMBL" id="CEK60428.1"/>
    </source>
</evidence>
<feature type="non-terminal residue" evidence="2">
    <location>
        <position position="157"/>
    </location>
</feature>
<feature type="region of interest" description="Disordered" evidence="1">
    <location>
        <begin position="118"/>
        <end position="157"/>
    </location>
</feature>
<proteinExistence type="predicted"/>
<reference evidence="2" key="1">
    <citation type="submission" date="2014-12" db="EMBL/GenBank/DDBJ databases">
        <title>Insight into the proteome of Arion vulgaris.</title>
        <authorList>
            <person name="Aradska J."/>
            <person name="Bulat T."/>
            <person name="Smidak R."/>
            <person name="Sarate P."/>
            <person name="Gangsoo J."/>
            <person name="Sialana F."/>
            <person name="Bilban M."/>
            <person name="Lubec G."/>
        </authorList>
    </citation>
    <scope>NUCLEOTIDE SEQUENCE</scope>
    <source>
        <tissue evidence="2">Skin</tissue>
    </source>
</reference>
<dbReference type="AlphaFoldDB" id="A0A0B6YW65"/>